<evidence type="ECO:0000256" key="6">
    <source>
        <dbReference type="ARBA" id="ARBA00022927"/>
    </source>
</evidence>
<keyword evidence="6" id="KW-0653">Protein transport</keyword>
<evidence type="ECO:0000256" key="10">
    <source>
        <dbReference type="SAM" id="Phobius"/>
    </source>
</evidence>
<keyword evidence="8 10" id="KW-0472">Membrane</keyword>
<keyword evidence="13" id="KW-1185">Reference proteome</keyword>
<evidence type="ECO:0000256" key="1">
    <source>
        <dbReference type="ARBA" id="ARBA00004533"/>
    </source>
</evidence>
<feature type="region of interest" description="Disordered" evidence="9">
    <location>
        <begin position="210"/>
        <end position="229"/>
    </location>
</feature>
<dbReference type="AlphaFoldDB" id="A0A501PR51"/>
<dbReference type="GO" id="GO:0005886">
    <property type="term" value="C:plasma membrane"/>
    <property type="evidence" value="ECO:0007669"/>
    <property type="project" value="UniProtKB-SubCell"/>
</dbReference>
<dbReference type="Proteomes" id="UP000319148">
    <property type="component" value="Unassembled WGS sequence"/>
</dbReference>
<comment type="caution">
    <text evidence="12">The sequence shown here is derived from an EMBL/GenBank/DDBJ whole genome shotgun (WGS) entry which is preliminary data.</text>
</comment>
<sequence>MLSHSCNKQVPQDESWKISTGCRVAVTKTNFTEKLAFFRGSLQRLPASRGVSESKNRTPFQYFVWFLEIIFAALLLYVLALLFWDFTSPRLPVVEGGGVAVTKQTKNRAATDWSVFASVNPFYRDQKIEAVEETALTEARETNLDLELFGIRYSPDGSGVAIIRTPDKQQGAFRAGDEIFDGVILNRVLEDRVAIERSGVLEVLTFPGQQGTGQVAADGTPRNQAGQQQ</sequence>
<comment type="subcellular location">
    <subcellularLocation>
        <location evidence="1">Cell inner membrane</location>
    </subcellularLocation>
</comment>
<feature type="transmembrane region" description="Helical" evidence="10">
    <location>
        <begin position="62"/>
        <end position="84"/>
    </location>
</feature>
<dbReference type="EMBL" id="VFIY01000004">
    <property type="protein sequence ID" value="TPD62638.1"/>
    <property type="molecule type" value="Genomic_DNA"/>
</dbReference>
<evidence type="ECO:0000256" key="7">
    <source>
        <dbReference type="ARBA" id="ARBA00022989"/>
    </source>
</evidence>
<evidence type="ECO:0000256" key="2">
    <source>
        <dbReference type="ARBA" id="ARBA00022448"/>
    </source>
</evidence>
<proteinExistence type="predicted"/>
<keyword evidence="7 10" id="KW-1133">Transmembrane helix</keyword>
<evidence type="ECO:0000256" key="9">
    <source>
        <dbReference type="SAM" id="MobiDB-lite"/>
    </source>
</evidence>
<keyword evidence="5 10" id="KW-0812">Transmembrane</keyword>
<feature type="domain" description="Type II secretion system protein GspC N-terminal" evidence="11">
    <location>
        <begin position="71"/>
        <end position="205"/>
    </location>
</feature>
<evidence type="ECO:0000313" key="13">
    <source>
        <dbReference type="Proteomes" id="UP000319148"/>
    </source>
</evidence>
<evidence type="ECO:0000256" key="4">
    <source>
        <dbReference type="ARBA" id="ARBA00022519"/>
    </source>
</evidence>
<evidence type="ECO:0000256" key="3">
    <source>
        <dbReference type="ARBA" id="ARBA00022475"/>
    </source>
</evidence>
<protein>
    <recommendedName>
        <fullName evidence="11">Type II secretion system protein GspC N-terminal domain-containing protein</fullName>
    </recommendedName>
</protein>
<gene>
    <name evidence="12" type="ORF">FIV46_00730</name>
</gene>
<dbReference type="Gene3D" id="2.30.30.830">
    <property type="match status" value="1"/>
</dbReference>
<keyword evidence="3" id="KW-1003">Cell membrane</keyword>
<dbReference type="GO" id="GO:0015031">
    <property type="term" value="P:protein transport"/>
    <property type="evidence" value="ECO:0007669"/>
    <property type="project" value="UniProtKB-KW"/>
</dbReference>
<keyword evidence="4" id="KW-0997">Cell inner membrane</keyword>
<keyword evidence="2" id="KW-0813">Transport</keyword>
<evidence type="ECO:0000256" key="5">
    <source>
        <dbReference type="ARBA" id="ARBA00022692"/>
    </source>
</evidence>
<evidence type="ECO:0000313" key="12">
    <source>
        <dbReference type="EMBL" id="TPD62638.1"/>
    </source>
</evidence>
<dbReference type="OrthoDB" id="9812912at2"/>
<evidence type="ECO:0000259" key="11">
    <source>
        <dbReference type="Pfam" id="PF11356"/>
    </source>
</evidence>
<organism evidence="12 13">
    <name type="scientific">Emcibacter nanhaiensis</name>
    <dbReference type="NCBI Taxonomy" id="1505037"/>
    <lineage>
        <taxon>Bacteria</taxon>
        <taxon>Pseudomonadati</taxon>
        <taxon>Pseudomonadota</taxon>
        <taxon>Alphaproteobacteria</taxon>
        <taxon>Emcibacterales</taxon>
        <taxon>Emcibacteraceae</taxon>
        <taxon>Emcibacter</taxon>
    </lineage>
</organism>
<evidence type="ECO:0000256" key="8">
    <source>
        <dbReference type="ARBA" id="ARBA00023136"/>
    </source>
</evidence>
<accession>A0A501PR51</accession>
<reference evidence="13" key="1">
    <citation type="submission" date="2019-06" db="EMBL/GenBank/DDBJ databases">
        <title>The complete genome of Emcibacter congregatus ZYLT.</title>
        <authorList>
            <person name="Zhao Z."/>
        </authorList>
    </citation>
    <scope>NUCLEOTIDE SEQUENCE [LARGE SCALE GENOMIC DNA]</scope>
    <source>
        <strain evidence="13">MCCC 1A06723</strain>
    </source>
</reference>
<name>A0A501PR51_9PROT</name>
<dbReference type="InterPro" id="IPR024961">
    <property type="entry name" value="T2SS_GspC_N"/>
</dbReference>
<dbReference type="Pfam" id="PF11356">
    <property type="entry name" value="T2SSC"/>
    <property type="match status" value="1"/>
</dbReference>